<keyword evidence="1" id="KW-0732">Signal</keyword>
<name>A0A550I790_9FLAO</name>
<evidence type="ECO:0000313" key="3">
    <source>
        <dbReference type="Proteomes" id="UP000315131"/>
    </source>
</evidence>
<proteinExistence type="predicted"/>
<dbReference type="OrthoDB" id="1446823at2"/>
<protein>
    <recommendedName>
        <fullName evidence="4">Dihydroorotase</fullName>
    </recommendedName>
</protein>
<feature type="signal peptide" evidence="1">
    <location>
        <begin position="1"/>
        <end position="19"/>
    </location>
</feature>
<dbReference type="Proteomes" id="UP000315131">
    <property type="component" value="Unassembled WGS sequence"/>
</dbReference>
<reference evidence="2 3" key="1">
    <citation type="submission" date="2019-06" db="EMBL/GenBank/DDBJ databases">
        <title>Gramella sabulilitoris sp. nov., isolated from a marine sand.</title>
        <authorList>
            <person name="Yoon J.-H."/>
        </authorList>
    </citation>
    <scope>NUCLEOTIDE SEQUENCE [LARGE SCALE GENOMIC DNA]</scope>
    <source>
        <strain evidence="2 3">HSMS-1</strain>
    </source>
</reference>
<gene>
    <name evidence="2" type="ORF">FGM01_01975</name>
</gene>
<feature type="chain" id="PRO_5021859540" description="Dihydroorotase" evidence="1">
    <location>
        <begin position="20"/>
        <end position="117"/>
    </location>
</feature>
<organism evidence="2 3">
    <name type="scientific">Christiangramia sabulilitoris</name>
    <dbReference type="NCBI Taxonomy" id="2583991"/>
    <lineage>
        <taxon>Bacteria</taxon>
        <taxon>Pseudomonadati</taxon>
        <taxon>Bacteroidota</taxon>
        <taxon>Flavobacteriia</taxon>
        <taxon>Flavobacteriales</taxon>
        <taxon>Flavobacteriaceae</taxon>
        <taxon>Christiangramia</taxon>
    </lineage>
</organism>
<sequence>MKTILSLLFGFFISISAHAQEIPEVVVGETLEIGEAQQYGYAQIKLPPSNFILKQVGMLNFNDLKGTQVVVSKIKPSGNDEKTVILKRKDGKKFFGKFPFIKASYPKALVSGELNKV</sequence>
<dbReference type="EMBL" id="VHSF01000001">
    <property type="protein sequence ID" value="TRO66678.1"/>
    <property type="molecule type" value="Genomic_DNA"/>
</dbReference>
<evidence type="ECO:0000313" key="2">
    <source>
        <dbReference type="EMBL" id="TRO66678.1"/>
    </source>
</evidence>
<comment type="caution">
    <text evidence="2">The sequence shown here is derived from an EMBL/GenBank/DDBJ whole genome shotgun (WGS) entry which is preliminary data.</text>
</comment>
<dbReference type="RefSeq" id="WP_143409442.1">
    <property type="nucleotide sequence ID" value="NZ_VHSF01000001.1"/>
</dbReference>
<evidence type="ECO:0008006" key="4">
    <source>
        <dbReference type="Google" id="ProtNLM"/>
    </source>
</evidence>
<keyword evidence="3" id="KW-1185">Reference proteome</keyword>
<evidence type="ECO:0000256" key="1">
    <source>
        <dbReference type="SAM" id="SignalP"/>
    </source>
</evidence>
<accession>A0A550I790</accession>
<dbReference type="AlphaFoldDB" id="A0A550I790"/>